<dbReference type="RefSeq" id="WP_066662233.1">
    <property type="nucleotide sequence ID" value="NZ_CP011402.1"/>
</dbReference>
<proteinExistence type="predicted"/>
<dbReference type="EMBL" id="FOEC01000011">
    <property type="protein sequence ID" value="SEO91778.1"/>
    <property type="molecule type" value="Genomic_DNA"/>
</dbReference>
<evidence type="ECO:0000313" key="3">
    <source>
        <dbReference type="Proteomes" id="UP000182975"/>
    </source>
</evidence>
<dbReference type="KEGG" id="ddt:AAY81_05165"/>
<dbReference type="STRING" id="79604.AAY81_05165"/>
<evidence type="ECO:0000313" key="2">
    <source>
        <dbReference type="EMBL" id="SEO91778.1"/>
    </source>
</evidence>
<reference evidence="3" key="1">
    <citation type="submission" date="2016-10" db="EMBL/GenBank/DDBJ databases">
        <authorList>
            <person name="Varghese N."/>
        </authorList>
    </citation>
    <scope>NUCLEOTIDE SEQUENCE [LARGE SCALE GENOMIC DNA]</scope>
    <source>
        <strain evidence="3">DSM 21843</strain>
    </source>
</reference>
<dbReference type="AlphaFoldDB" id="A0A172RY82"/>
<feature type="domain" description="Circularly permuted ATP-grasp type 2" evidence="1">
    <location>
        <begin position="223"/>
        <end position="427"/>
    </location>
</feature>
<dbReference type="OrthoDB" id="9771802at2"/>
<accession>A0A172RY82</accession>
<protein>
    <submittedName>
        <fullName evidence="2">Circularly permuted ATP-grasp type 2</fullName>
    </submittedName>
</protein>
<organism evidence="2 3">
    <name type="scientific">Denitrobacterium detoxificans</name>
    <dbReference type="NCBI Taxonomy" id="79604"/>
    <lineage>
        <taxon>Bacteria</taxon>
        <taxon>Bacillati</taxon>
        <taxon>Actinomycetota</taxon>
        <taxon>Coriobacteriia</taxon>
        <taxon>Eggerthellales</taxon>
        <taxon>Eggerthellaceae</taxon>
        <taxon>Denitrobacterium</taxon>
    </lineage>
</organism>
<gene>
    <name evidence="2" type="ORF">SAMN02910314_01624</name>
</gene>
<evidence type="ECO:0000259" key="1">
    <source>
        <dbReference type="Pfam" id="PF14403"/>
    </source>
</evidence>
<dbReference type="InterPro" id="IPR025841">
    <property type="entry name" value="CP_ATPgrasp_2"/>
</dbReference>
<keyword evidence="3" id="KW-1185">Reference proteome</keyword>
<dbReference type="PATRIC" id="fig|79604.3.peg.1054"/>
<dbReference type="SUPFAM" id="SSF56059">
    <property type="entry name" value="Glutathione synthetase ATP-binding domain-like"/>
    <property type="match status" value="1"/>
</dbReference>
<sequence>MTLNKQYTNEFTRIIEQLDGDIDSRRAAFAYMENSTAIVHYELAESSFVPRLFDRATYDEMKHVAETTHTICEKVMRHYLDDADYRQIFEYDERLADLIMIPQRYDALLPFARFDIFLNEDDLTSGFCELNADGSSGMNEDRELNISLANSKTMQEFKKNHTVQTSDLFYPWVDEFIRIYNTFENRVEHPTFAIVDFMENAVVDEFKVYCTYFAQRGYPCIVADVRDLVFEDGVLRTKSGRRVDAIWRRSVTNDILNHWDESQPLIEATRAGAVALIGSFAGHIVHDKQIFDALFHPKTRAFLTQEECDFVDAHVPQTKFLDDAHINLDEVRANKDSWIIKPTDQYGAADVYAGQMHTQEEWEAIVSKFANGAAGAPFLVQTYLTPYETDVLPIVPDMLERDAADIPRQLRPYKNLNGLYVFNGTFAGVFSRLGPNAIISNPMGDLTSATIWVDCDL</sequence>
<dbReference type="Proteomes" id="UP000182975">
    <property type="component" value="Unassembled WGS sequence"/>
</dbReference>
<dbReference type="Pfam" id="PF14403">
    <property type="entry name" value="CP_ATPgrasp_2"/>
    <property type="match status" value="1"/>
</dbReference>
<name>A0A172RY82_9ACTN</name>